<sequence>MPPAHFKLTGFNGLTRRVNFPERPSWGVLSTRISELYGIPAQHAAVSYLDADGDEITLSSEQELVELYETHEPARVIKFSIRDLTSPFADGQPLAETLTTSPTTAHTRNTFGQAPSDMEDTDWHELAPHDQRSGDDTMYVNVPRKASVYSDSDSEEETTPLTRPDKGKDKAVFDDNASSTGSVLAESTPRKPPIHIFDISHDGSRLPSPRAPSVISHTSQARPSPRMETGNVSMDVPSADNSKDFEAFEDPPFPTVPPRPAPTPPASNVHPSFSADFANFMTALNNAVTSHPDLSEAFNNLIRNSSQGTYWTGQPTFTQSTEEIVGQANRAAEQATRAAEQLQRNIEADVGRRVTEIFNNVFQSFSDTTNTNNREPGNNNSNRNPNAETSTSEFWYAPFHRSWQHPQGRPQLRHRFNTIWGMPRHHPHPHPPPPPHPPAFPPPPPPPVFPPPFFAPPYVPPPPPAMPPTPGPIPGAFPEFPASPTGPSTKELRDEVERARHAYKLEKERYREERRREKENKTKSPKHSPVIPNMSSIHTGESSSGDRSQTEYFGFPRRSNTHLGTGHSAGRHDRDRSDRNASDNFTSRTVSRISKRLGDMGFTEKSHPDLLAIIKSQVPPHGLVVDKDAEDHLVTTLLEQLLAKATLKSEGPSASGSGMNI</sequence>
<name>A0ACD3BHK7_9AGAR</name>
<keyword evidence="2" id="KW-1185">Reference proteome</keyword>
<dbReference type="EMBL" id="ML208259">
    <property type="protein sequence ID" value="TFK77385.1"/>
    <property type="molecule type" value="Genomic_DNA"/>
</dbReference>
<proteinExistence type="predicted"/>
<organism evidence="1 2">
    <name type="scientific">Pluteus cervinus</name>
    <dbReference type="NCBI Taxonomy" id="181527"/>
    <lineage>
        <taxon>Eukaryota</taxon>
        <taxon>Fungi</taxon>
        <taxon>Dikarya</taxon>
        <taxon>Basidiomycota</taxon>
        <taxon>Agaricomycotina</taxon>
        <taxon>Agaricomycetes</taxon>
        <taxon>Agaricomycetidae</taxon>
        <taxon>Agaricales</taxon>
        <taxon>Pluteineae</taxon>
        <taxon>Pluteaceae</taxon>
        <taxon>Pluteus</taxon>
    </lineage>
</organism>
<dbReference type="Proteomes" id="UP000308600">
    <property type="component" value="Unassembled WGS sequence"/>
</dbReference>
<protein>
    <submittedName>
        <fullName evidence="1">Uncharacterized protein</fullName>
    </submittedName>
</protein>
<evidence type="ECO:0000313" key="2">
    <source>
        <dbReference type="Proteomes" id="UP000308600"/>
    </source>
</evidence>
<reference evidence="1 2" key="1">
    <citation type="journal article" date="2019" name="Nat. Ecol. Evol.">
        <title>Megaphylogeny resolves global patterns of mushroom evolution.</title>
        <authorList>
            <person name="Varga T."/>
            <person name="Krizsan K."/>
            <person name="Foldi C."/>
            <person name="Dima B."/>
            <person name="Sanchez-Garcia M."/>
            <person name="Sanchez-Ramirez S."/>
            <person name="Szollosi G.J."/>
            <person name="Szarkandi J.G."/>
            <person name="Papp V."/>
            <person name="Albert L."/>
            <person name="Andreopoulos W."/>
            <person name="Angelini C."/>
            <person name="Antonin V."/>
            <person name="Barry K.W."/>
            <person name="Bougher N.L."/>
            <person name="Buchanan P."/>
            <person name="Buyck B."/>
            <person name="Bense V."/>
            <person name="Catcheside P."/>
            <person name="Chovatia M."/>
            <person name="Cooper J."/>
            <person name="Damon W."/>
            <person name="Desjardin D."/>
            <person name="Finy P."/>
            <person name="Geml J."/>
            <person name="Haridas S."/>
            <person name="Hughes K."/>
            <person name="Justo A."/>
            <person name="Karasinski D."/>
            <person name="Kautmanova I."/>
            <person name="Kiss B."/>
            <person name="Kocsube S."/>
            <person name="Kotiranta H."/>
            <person name="LaButti K.M."/>
            <person name="Lechner B.E."/>
            <person name="Liimatainen K."/>
            <person name="Lipzen A."/>
            <person name="Lukacs Z."/>
            <person name="Mihaltcheva S."/>
            <person name="Morgado L.N."/>
            <person name="Niskanen T."/>
            <person name="Noordeloos M.E."/>
            <person name="Ohm R.A."/>
            <person name="Ortiz-Santana B."/>
            <person name="Ovrebo C."/>
            <person name="Racz N."/>
            <person name="Riley R."/>
            <person name="Savchenko A."/>
            <person name="Shiryaev A."/>
            <person name="Soop K."/>
            <person name="Spirin V."/>
            <person name="Szebenyi C."/>
            <person name="Tomsovsky M."/>
            <person name="Tulloss R.E."/>
            <person name="Uehling J."/>
            <person name="Grigoriev I.V."/>
            <person name="Vagvolgyi C."/>
            <person name="Papp T."/>
            <person name="Martin F.M."/>
            <person name="Miettinen O."/>
            <person name="Hibbett D.S."/>
            <person name="Nagy L.G."/>
        </authorList>
    </citation>
    <scope>NUCLEOTIDE SEQUENCE [LARGE SCALE GENOMIC DNA]</scope>
    <source>
        <strain evidence="1 2">NL-1719</strain>
    </source>
</reference>
<gene>
    <name evidence="1" type="ORF">BDN72DRAFT_953824</name>
</gene>
<accession>A0ACD3BHK7</accession>
<evidence type="ECO:0000313" key="1">
    <source>
        <dbReference type="EMBL" id="TFK77385.1"/>
    </source>
</evidence>